<protein>
    <submittedName>
        <fullName evidence="2">Uncharacterized protein</fullName>
    </submittedName>
</protein>
<dbReference type="AlphaFoldDB" id="A0A8J3EEQ5"/>
<reference evidence="2" key="1">
    <citation type="journal article" date="2014" name="Int. J. Syst. Evol. Microbiol.">
        <title>Complete genome sequence of Corynebacterium casei LMG S-19264T (=DSM 44701T), isolated from a smear-ripened cheese.</title>
        <authorList>
            <consortium name="US DOE Joint Genome Institute (JGI-PGF)"/>
            <person name="Walter F."/>
            <person name="Albersmeier A."/>
            <person name="Kalinowski J."/>
            <person name="Ruckert C."/>
        </authorList>
    </citation>
    <scope>NUCLEOTIDE SEQUENCE</scope>
    <source>
        <strain evidence="2">CGMCC 1.15762</strain>
    </source>
</reference>
<sequence length="227" mass="24193">MDATSTLCARLVCPADMFTGFTRLADALETALVSHGLTILERDNRDEQSACLRTDGVDWRLEMRPAAEGRHEAMLTASGDAATVRRALAVIAATTGPGAALRPRRIRPDAAQPSPRPHAAHPAPRPRRVTPHRSEAAALRDPSPHQHILSVPTAQSDAALRARLREAFARSPDVDPSPDRAARIAQPVQTCARLLASERGRALGVLALSGALFLTDSKAVLAGLLPL</sequence>
<dbReference type="RefSeq" id="WP_188787839.1">
    <property type="nucleotide sequence ID" value="NZ_BMJV01000001.1"/>
</dbReference>
<keyword evidence="3" id="KW-1185">Reference proteome</keyword>
<name>A0A8J3EEQ5_9RHOB</name>
<feature type="region of interest" description="Disordered" evidence="1">
    <location>
        <begin position="98"/>
        <end position="147"/>
    </location>
</feature>
<gene>
    <name evidence="2" type="ORF">GCM10011415_01330</name>
</gene>
<reference evidence="2" key="2">
    <citation type="submission" date="2020-09" db="EMBL/GenBank/DDBJ databases">
        <authorList>
            <person name="Sun Q."/>
            <person name="Zhou Y."/>
        </authorList>
    </citation>
    <scope>NUCLEOTIDE SEQUENCE</scope>
    <source>
        <strain evidence="2">CGMCC 1.15762</strain>
    </source>
</reference>
<evidence type="ECO:0000313" key="3">
    <source>
        <dbReference type="Proteomes" id="UP000617145"/>
    </source>
</evidence>
<proteinExistence type="predicted"/>
<dbReference type="Proteomes" id="UP000617145">
    <property type="component" value="Unassembled WGS sequence"/>
</dbReference>
<comment type="caution">
    <text evidence="2">The sequence shown here is derived from an EMBL/GenBank/DDBJ whole genome shotgun (WGS) entry which is preliminary data.</text>
</comment>
<evidence type="ECO:0000256" key="1">
    <source>
        <dbReference type="SAM" id="MobiDB-lite"/>
    </source>
</evidence>
<organism evidence="2 3">
    <name type="scientific">Salipiger pallidus</name>
    <dbReference type="NCBI Taxonomy" id="1775170"/>
    <lineage>
        <taxon>Bacteria</taxon>
        <taxon>Pseudomonadati</taxon>
        <taxon>Pseudomonadota</taxon>
        <taxon>Alphaproteobacteria</taxon>
        <taxon>Rhodobacterales</taxon>
        <taxon>Roseobacteraceae</taxon>
        <taxon>Salipiger</taxon>
    </lineage>
</organism>
<accession>A0A8J3EEQ5</accession>
<evidence type="ECO:0000313" key="2">
    <source>
        <dbReference type="EMBL" id="GGG59256.1"/>
    </source>
</evidence>
<dbReference type="EMBL" id="BMJV01000001">
    <property type="protein sequence ID" value="GGG59256.1"/>
    <property type="molecule type" value="Genomic_DNA"/>
</dbReference>